<dbReference type="Proteomes" id="UP000887023">
    <property type="component" value="Chromosome"/>
</dbReference>
<dbReference type="SUPFAM" id="SSF52402">
    <property type="entry name" value="Adenine nucleotide alpha hydrolases-like"/>
    <property type="match status" value="2"/>
</dbReference>
<dbReference type="PRINTS" id="PR01438">
    <property type="entry name" value="UNVRSLSTRESS"/>
</dbReference>
<evidence type="ECO:0000313" key="4">
    <source>
        <dbReference type="Proteomes" id="UP000887023"/>
    </source>
</evidence>
<proteinExistence type="inferred from homology"/>
<dbReference type="InterPro" id="IPR006015">
    <property type="entry name" value="Universal_stress_UspA"/>
</dbReference>
<evidence type="ECO:0000259" key="2">
    <source>
        <dbReference type="Pfam" id="PF00582"/>
    </source>
</evidence>
<organism evidence="3 4">
    <name type="scientific">Skermania pinensis</name>
    <dbReference type="NCBI Taxonomy" id="39122"/>
    <lineage>
        <taxon>Bacteria</taxon>
        <taxon>Bacillati</taxon>
        <taxon>Actinomycetota</taxon>
        <taxon>Actinomycetes</taxon>
        <taxon>Mycobacteriales</taxon>
        <taxon>Gordoniaceae</taxon>
        <taxon>Skermania</taxon>
    </lineage>
</organism>
<protein>
    <submittedName>
        <fullName evidence="3">Universal stress protein</fullName>
    </submittedName>
</protein>
<accession>A0ABX8S5I7</accession>
<keyword evidence="4" id="KW-1185">Reference proteome</keyword>
<dbReference type="CDD" id="cd00293">
    <property type="entry name" value="USP-like"/>
    <property type="match status" value="2"/>
</dbReference>
<dbReference type="Pfam" id="PF00582">
    <property type="entry name" value="Usp"/>
    <property type="match status" value="2"/>
</dbReference>
<comment type="similarity">
    <text evidence="1">Belongs to the universal stress protein A family.</text>
</comment>
<sequence length="260" mass="26871">MTVYQRILIGTDGSDAANLAVQVAAELAGRLALPVSVVMAVKGDADDARSWLEPVGRAATELFDGHGVSDVTLVERGGSPGDVLIAVGRENPDALLVVGARGLGSTTARIFGSTSNALSHRSPIDVLFVQKEPVQWHAIGLSTDGSPTSVRAVERGAGLAQALGAQAFLVTAAKSEEEGDQVLDAVEQQVAAPDGGYERDVITGVPADEALVNAGWKYDILVIGNRGMSGPARLLGSVANKVTHDYEANLLLVNTTATPI</sequence>
<reference evidence="3" key="1">
    <citation type="submission" date="2021-07" db="EMBL/GenBank/DDBJ databases">
        <title>Candidatus Kaistella beijingensis sp. nov. isolated from a municipal wastewater treatment plant is involved in sludge foaming.</title>
        <authorList>
            <person name="Song Y."/>
            <person name="Liu S.-J."/>
        </authorList>
    </citation>
    <scope>NUCLEOTIDE SEQUENCE</scope>
    <source>
        <strain evidence="3">DSM 43998</strain>
    </source>
</reference>
<dbReference type="PANTHER" id="PTHR46268:SF6">
    <property type="entry name" value="UNIVERSAL STRESS PROTEIN UP12"/>
    <property type="match status" value="1"/>
</dbReference>
<evidence type="ECO:0000313" key="3">
    <source>
        <dbReference type="EMBL" id="QXQ13103.1"/>
    </source>
</evidence>
<gene>
    <name evidence="3" type="ORF">KV203_14555</name>
</gene>
<feature type="domain" description="UspA" evidence="2">
    <location>
        <begin position="139"/>
        <end position="253"/>
    </location>
</feature>
<dbReference type="Gene3D" id="3.40.50.620">
    <property type="entry name" value="HUPs"/>
    <property type="match status" value="2"/>
</dbReference>
<dbReference type="InterPro" id="IPR014729">
    <property type="entry name" value="Rossmann-like_a/b/a_fold"/>
</dbReference>
<evidence type="ECO:0000256" key="1">
    <source>
        <dbReference type="ARBA" id="ARBA00008791"/>
    </source>
</evidence>
<name>A0ABX8S5I7_9ACTN</name>
<feature type="domain" description="UspA" evidence="2">
    <location>
        <begin position="4"/>
        <end position="129"/>
    </location>
</feature>
<dbReference type="RefSeq" id="WP_066471127.1">
    <property type="nucleotide sequence ID" value="NZ_CBCRUZ010000011.1"/>
</dbReference>
<dbReference type="InterPro" id="IPR006016">
    <property type="entry name" value="UspA"/>
</dbReference>
<dbReference type="EMBL" id="CP079105">
    <property type="protein sequence ID" value="QXQ13103.1"/>
    <property type="molecule type" value="Genomic_DNA"/>
</dbReference>
<dbReference type="PANTHER" id="PTHR46268">
    <property type="entry name" value="STRESS RESPONSE PROTEIN NHAX"/>
    <property type="match status" value="1"/>
</dbReference>